<reference evidence="1 2" key="1">
    <citation type="submission" date="2020-04" db="EMBL/GenBank/DDBJ databases">
        <title>Arthrobacter sp. nov.</title>
        <authorList>
            <person name="Liu S."/>
        </authorList>
    </citation>
    <scope>NUCLEOTIDE SEQUENCE [LARGE SCALE GENOMIC DNA]</scope>
    <source>
        <strain evidence="1 2">E918</strain>
    </source>
</reference>
<dbReference type="Proteomes" id="UP000544090">
    <property type="component" value="Unassembled WGS sequence"/>
</dbReference>
<dbReference type="RefSeq" id="WP_168487564.1">
    <property type="nucleotide sequence ID" value="NZ_JAAZSQ010000016.1"/>
</dbReference>
<dbReference type="AlphaFoldDB" id="A0A7X6HHH6"/>
<organism evidence="1 2">
    <name type="scientific">Arthrobacter mobilis</name>
    <dbReference type="NCBI Taxonomy" id="2724944"/>
    <lineage>
        <taxon>Bacteria</taxon>
        <taxon>Bacillati</taxon>
        <taxon>Actinomycetota</taxon>
        <taxon>Actinomycetes</taxon>
        <taxon>Micrococcales</taxon>
        <taxon>Micrococcaceae</taxon>
        <taxon>Arthrobacter</taxon>
    </lineage>
</organism>
<accession>A0A7X6HHH6</accession>
<name>A0A7X6HHH6_9MICC</name>
<evidence type="ECO:0000313" key="2">
    <source>
        <dbReference type="Proteomes" id="UP000544090"/>
    </source>
</evidence>
<protein>
    <submittedName>
        <fullName evidence="1">Uncharacterized protein</fullName>
    </submittedName>
</protein>
<keyword evidence="2" id="KW-1185">Reference proteome</keyword>
<evidence type="ECO:0000313" key="1">
    <source>
        <dbReference type="EMBL" id="NKX55787.1"/>
    </source>
</evidence>
<gene>
    <name evidence="1" type="ORF">HGG74_14815</name>
</gene>
<dbReference type="EMBL" id="JAAZSQ010000016">
    <property type="protein sequence ID" value="NKX55787.1"/>
    <property type="molecule type" value="Genomic_DNA"/>
</dbReference>
<comment type="caution">
    <text evidence="1">The sequence shown here is derived from an EMBL/GenBank/DDBJ whole genome shotgun (WGS) entry which is preliminary data.</text>
</comment>
<proteinExistence type="predicted"/>
<sequence length="62" mass="6752">MRMRVVRGSDGQILAAVAEDPVPQVFLEPESEDGRQQSEAVEATSAVFFDPQNISEAFGEGR</sequence>